<evidence type="ECO:0000259" key="1">
    <source>
        <dbReference type="PROSITE" id="PS51502"/>
    </source>
</evidence>
<protein>
    <submittedName>
        <fullName evidence="2">Dabb family protein</fullName>
    </submittedName>
</protein>
<dbReference type="AlphaFoldDB" id="A0A3M6PWK8"/>
<dbReference type="InterPro" id="IPR011008">
    <property type="entry name" value="Dimeric_a/b-barrel"/>
</dbReference>
<proteinExistence type="predicted"/>
<dbReference type="SUPFAM" id="SSF54909">
    <property type="entry name" value="Dimeric alpha+beta barrel"/>
    <property type="match status" value="1"/>
</dbReference>
<dbReference type="SMART" id="SM00886">
    <property type="entry name" value="Dabb"/>
    <property type="match status" value="1"/>
</dbReference>
<name>A0A3M6PWK8_9BURK</name>
<sequence>MTIKHIVMWQLHETAEGADRATNMQRMKEMLMGCAAIVPGIVRFEVATAAEAQHAGLEAAACDVVLYSEFTDQAALDAYQSHPQHEAIKGFIAAVRQSRQCLDYVA</sequence>
<evidence type="ECO:0000313" key="2">
    <source>
        <dbReference type="EMBL" id="RMW95459.1"/>
    </source>
</evidence>
<dbReference type="PANTHER" id="PTHR37832">
    <property type="entry name" value="BLL2683 PROTEIN"/>
    <property type="match status" value="1"/>
</dbReference>
<dbReference type="PROSITE" id="PS51502">
    <property type="entry name" value="S_R_A_B_BARREL"/>
    <property type="match status" value="1"/>
</dbReference>
<comment type="caution">
    <text evidence="2">The sequence shown here is derived from an EMBL/GenBank/DDBJ whole genome shotgun (WGS) entry which is preliminary data.</text>
</comment>
<accession>A0A3M6PWK8</accession>
<dbReference type="EMBL" id="RDQM01000016">
    <property type="protein sequence ID" value="RMW95459.1"/>
    <property type="molecule type" value="Genomic_DNA"/>
</dbReference>
<dbReference type="RefSeq" id="WP_122239145.1">
    <property type="nucleotide sequence ID" value="NZ_RDQM01000016.1"/>
</dbReference>
<evidence type="ECO:0000313" key="3">
    <source>
        <dbReference type="Proteomes" id="UP000267521"/>
    </source>
</evidence>
<dbReference type="PANTHER" id="PTHR37832:SF1">
    <property type="entry name" value="STRESS-RESPONSE A_B BARREL DOMAIN-CONTAINING PROTEIN"/>
    <property type="match status" value="1"/>
</dbReference>
<gene>
    <name evidence="2" type="ORF">EBQ26_10950</name>
</gene>
<reference evidence="2 3" key="1">
    <citation type="submission" date="2018-10" db="EMBL/GenBank/DDBJ databases">
        <title>Comamonadaceae CDC group NO-1 genome sequencing and assembly.</title>
        <authorList>
            <person name="Bernier A.-M."/>
            <person name="Bernard K."/>
        </authorList>
    </citation>
    <scope>NUCLEOTIDE SEQUENCE [LARGE SCALE GENOMIC DNA]</scope>
    <source>
        <strain evidence="2 3">NML970147</strain>
    </source>
</reference>
<organism evidence="2 3">
    <name type="scientific">Allofranklinella schreckenbergeri</name>
    <dbReference type="NCBI Taxonomy" id="1076744"/>
    <lineage>
        <taxon>Bacteria</taxon>
        <taxon>Pseudomonadati</taxon>
        <taxon>Pseudomonadota</taxon>
        <taxon>Betaproteobacteria</taxon>
        <taxon>Burkholderiales</taxon>
        <taxon>Comamonadaceae</taxon>
        <taxon>Allofranklinella</taxon>
    </lineage>
</organism>
<dbReference type="Pfam" id="PF07876">
    <property type="entry name" value="Dabb"/>
    <property type="match status" value="1"/>
</dbReference>
<dbReference type="Gene3D" id="3.30.70.100">
    <property type="match status" value="1"/>
</dbReference>
<dbReference type="Proteomes" id="UP000267521">
    <property type="component" value="Unassembled WGS sequence"/>
</dbReference>
<dbReference type="InterPro" id="IPR013097">
    <property type="entry name" value="Dabb"/>
</dbReference>
<feature type="domain" description="Stress-response A/B barrel" evidence="1">
    <location>
        <begin position="3"/>
        <end position="104"/>
    </location>
</feature>